<sequence length="150" mass="18180">LTLKNIFYHCDINTGEIKKYDNEMMKENNERMEKEIINNNNNFLKLLKNKSKGDYTYKNILCNLKLNYNEYSFILSEKQKEGFLMVEKKNNKFPLGKFLQDFKMDKYGYFFYSEPNKMLMVKIFDNNLIHFILNVILCKTSFRFIKIIDK</sequence>
<feature type="non-terminal residue" evidence="1">
    <location>
        <position position="1"/>
    </location>
</feature>
<dbReference type="Proteomes" id="UP000014978">
    <property type="component" value="Unassembled WGS sequence"/>
</dbReference>
<dbReference type="EMBL" id="ATCN01000405">
    <property type="protein sequence ID" value="EPR79090.1"/>
    <property type="molecule type" value="Genomic_DNA"/>
</dbReference>
<accession>S7W8A1</accession>
<evidence type="ECO:0000313" key="1">
    <source>
        <dbReference type="EMBL" id="EPR79090.1"/>
    </source>
</evidence>
<name>S7W8A1_SPRLO</name>
<dbReference type="VEuPathDB" id="MicrosporidiaDB:SLOPH_890"/>
<dbReference type="AlphaFoldDB" id="S7W8A1"/>
<evidence type="ECO:0000313" key="2">
    <source>
        <dbReference type="Proteomes" id="UP000014978"/>
    </source>
</evidence>
<dbReference type="InParanoid" id="S7W8A1"/>
<comment type="caution">
    <text evidence="1">The sequence shown here is derived from an EMBL/GenBank/DDBJ whole genome shotgun (WGS) entry which is preliminary data.</text>
</comment>
<keyword evidence="2" id="KW-1185">Reference proteome</keyword>
<protein>
    <submittedName>
        <fullName evidence="1">Uncharacterized protein</fullName>
    </submittedName>
</protein>
<dbReference type="HOGENOM" id="CLU_1745005_0_0_1"/>
<proteinExistence type="predicted"/>
<organism evidence="1 2">
    <name type="scientific">Spraguea lophii (strain 42_110)</name>
    <name type="common">Microsporidian parasite</name>
    <dbReference type="NCBI Taxonomy" id="1358809"/>
    <lineage>
        <taxon>Eukaryota</taxon>
        <taxon>Fungi</taxon>
        <taxon>Fungi incertae sedis</taxon>
        <taxon>Microsporidia</taxon>
        <taxon>Spragueidae</taxon>
        <taxon>Spraguea</taxon>
    </lineage>
</organism>
<reference evidence="2" key="1">
    <citation type="journal article" date="2013" name="PLoS Genet.">
        <title>The genome of Spraguea lophii and the basis of host-microsporidian interactions.</title>
        <authorList>
            <person name="Campbell S.E."/>
            <person name="Williams T.A."/>
            <person name="Yousuf A."/>
            <person name="Soanes D.M."/>
            <person name="Paszkiewicz K.H."/>
            <person name="Williams B.A.P."/>
        </authorList>
    </citation>
    <scope>NUCLEOTIDE SEQUENCE [LARGE SCALE GENOMIC DNA]</scope>
    <source>
        <strain evidence="2">42_110</strain>
    </source>
</reference>
<gene>
    <name evidence="1" type="ORF">SLOPH_890</name>
</gene>